<dbReference type="SMART" id="SM00421">
    <property type="entry name" value="HTH_LUXR"/>
    <property type="match status" value="1"/>
</dbReference>
<dbReference type="InterPro" id="IPR016032">
    <property type="entry name" value="Sig_transdc_resp-reg_C-effctor"/>
</dbReference>
<reference evidence="2 3" key="1">
    <citation type="submission" date="2018-10" db="EMBL/GenBank/DDBJ databases">
        <authorList>
            <person name="Criscuolo A."/>
        </authorList>
    </citation>
    <scope>NUCLEOTIDE SEQUENCE [LARGE SCALE GENOMIC DNA]</scope>
    <source>
        <strain evidence="2">DnA1</strain>
    </source>
</reference>
<dbReference type="GO" id="GO:0003677">
    <property type="term" value="F:DNA binding"/>
    <property type="evidence" value="ECO:0007669"/>
    <property type="project" value="InterPro"/>
</dbReference>
<keyword evidence="3" id="KW-1185">Reference proteome</keyword>
<dbReference type="InterPro" id="IPR000792">
    <property type="entry name" value="Tscrpt_reg_LuxR_C"/>
</dbReference>
<dbReference type="EMBL" id="UWPJ01000017">
    <property type="protein sequence ID" value="VCU70151.1"/>
    <property type="molecule type" value="Genomic_DNA"/>
</dbReference>
<protein>
    <recommendedName>
        <fullName evidence="1">HTH luxR-type domain-containing protein</fullName>
    </recommendedName>
</protein>
<dbReference type="AlphaFoldDB" id="A0A3P4B2N1"/>
<gene>
    <name evidence="2" type="ORF">PIGHUM_02218</name>
</gene>
<dbReference type="OrthoDB" id="5497412at2"/>
<evidence type="ECO:0000313" key="2">
    <source>
        <dbReference type="EMBL" id="VCU70151.1"/>
    </source>
</evidence>
<dbReference type="RefSeq" id="WP_124079655.1">
    <property type="nucleotide sequence ID" value="NZ_UWPJ01000017.1"/>
</dbReference>
<dbReference type="InterPro" id="IPR036388">
    <property type="entry name" value="WH-like_DNA-bd_sf"/>
</dbReference>
<dbReference type="GO" id="GO:0006355">
    <property type="term" value="P:regulation of DNA-templated transcription"/>
    <property type="evidence" value="ECO:0007669"/>
    <property type="project" value="InterPro"/>
</dbReference>
<accession>A0A3P4B2N1</accession>
<evidence type="ECO:0000259" key="1">
    <source>
        <dbReference type="SMART" id="SM00421"/>
    </source>
</evidence>
<dbReference type="Gene3D" id="1.10.10.10">
    <property type="entry name" value="Winged helix-like DNA-binding domain superfamily/Winged helix DNA-binding domain"/>
    <property type="match status" value="1"/>
</dbReference>
<sequence>MDDNEHVLQLVEQLYSGILDVSRWDDALVRLSHTLGAVSSGVANMHLATRIVTFDEALAFPADLNAQFAQVQEIDPGRAAVPLLAAGKIYVDYAYHGEPNLRRMPFYSDFMHPNGLGSYTLIPMGEHDGRLFAFSVQRELGHGPLEQHDLRLMHAMLPHLCQAQTLRMQLQHKRHHADVSRGMLDSLAFPLFVCDVRGRIVQANTAASRWLDNPACPFAAGPAHVSPPVARMLRGACGLDGDRARADALTLANGDRMVVLPFAPLFEGSGADDLAMVAVQGDRWQPVPPGTLLRTLFRLTPAEIRLVQHLLRHDDALPAVAESMQLSLHTLRTQLRSVFDKTHTRRQSDLLRLLDRLGLLRQAF</sequence>
<evidence type="ECO:0000313" key="3">
    <source>
        <dbReference type="Proteomes" id="UP000277294"/>
    </source>
</evidence>
<organism evidence="2 3">
    <name type="scientific">Pigmentiphaga humi</name>
    <dbReference type="NCBI Taxonomy" id="2478468"/>
    <lineage>
        <taxon>Bacteria</taxon>
        <taxon>Pseudomonadati</taxon>
        <taxon>Pseudomonadota</taxon>
        <taxon>Betaproteobacteria</taxon>
        <taxon>Burkholderiales</taxon>
        <taxon>Alcaligenaceae</taxon>
        <taxon>Pigmentiphaga</taxon>
    </lineage>
</organism>
<name>A0A3P4B2N1_9BURK</name>
<proteinExistence type="predicted"/>
<dbReference type="SUPFAM" id="SSF46894">
    <property type="entry name" value="C-terminal effector domain of the bipartite response regulators"/>
    <property type="match status" value="1"/>
</dbReference>
<feature type="domain" description="HTH luxR-type" evidence="1">
    <location>
        <begin position="296"/>
        <end position="354"/>
    </location>
</feature>
<dbReference type="Proteomes" id="UP000277294">
    <property type="component" value="Unassembled WGS sequence"/>
</dbReference>